<evidence type="ECO:0000256" key="8">
    <source>
        <dbReference type="SAM" id="Phobius"/>
    </source>
</evidence>
<dbReference type="InterPro" id="IPR005829">
    <property type="entry name" value="Sugar_transporter_CS"/>
</dbReference>
<keyword evidence="11" id="KW-1185">Reference proteome</keyword>
<dbReference type="PRINTS" id="PR01035">
    <property type="entry name" value="TCRTETA"/>
</dbReference>
<dbReference type="Gene3D" id="1.20.1250.20">
    <property type="entry name" value="MFS general substrate transporter like domains"/>
    <property type="match status" value="1"/>
</dbReference>
<feature type="transmembrane region" description="Helical" evidence="8">
    <location>
        <begin position="60"/>
        <end position="80"/>
    </location>
</feature>
<evidence type="ECO:0000259" key="9">
    <source>
        <dbReference type="PROSITE" id="PS50850"/>
    </source>
</evidence>
<sequence length="629" mass="66924">MAPHKPLLEDEDRQASYCNLTVPVEAIWMVCITVFIDSLGGSISAPVMPFYAREFNASSSTIGLLFSTYSLAQVIALPLLGRLSDHIGRRPVLVLSLFGAAAGAFLQGLAPNLSVLFLGRVVSGFCGAIGSTANVYICDVASEECRPEYLGYLMSSNGLAFAFGPGLGGGLSKLGRNVPIMVNGALCMTAGILTLVYLPESPAWANIQRTHAKVAAAEAQGSCRVFQTFSLSVWFVCAAEFLRGISFSAIFAIFALFANTVFGLDSVSIGFAVCSGALCLIGTNIWICPYLDTHLGHVGCATLGMALIAFGEVILAYSPILKLALFGMCVVYVGQAVAGCTIATITSVLATDENRGCVMSMQQMAQALGRVFGPMVLSSLFSMDPHYPYACAAAAAMIGGLSSDELAASNASRASQEPVIPIPSPAPWAMEDFTEDDVDDLGRFLCQLLTSRHYRFRDPDKRAALKKNLELLFPPLMNDENFSAESREEGPKNFGSLNGQSDPSASISVGQFVVRKTPGGGGQSPTFRRPTTNADHAACGHTACFMNGRFRWTGGKGEWEMFCDVAGQVVVERPVAGQGELLGDLSDLAHLCVCVVTIFVSHSPSDSLPPSLLLSRFFSLFPSETSRSR</sequence>
<comment type="caution">
    <text evidence="10">The sequence shown here is derived from an EMBL/GenBank/DDBJ whole genome shotgun (WGS) entry which is preliminary data.</text>
</comment>
<name>A0ABP0IP05_9DINO</name>
<keyword evidence="5 8" id="KW-1133">Transmembrane helix</keyword>
<evidence type="ECO:0000256" key="6">
    <source>
        <dbReference type="ARBA" id="ARBA00023136"/>
    </source>
</evidence>
<dbReference type="EMBL" id="CAXAMN010003291">
    <property type="protein sequence ID" value="CAK9003772.1"/>
    <property type="molecule type" value="Genomic_DNA"/>
</dbReference>
<feature type="transmembrane region" description="Helical" evidence="8">
    <location>
        <begin position="295"/>
        <end position="317"/>
    </location>
</feature>
<feature type="transmembrane region" description="Helical" evidence="8">
    <location>
        <begin position="20"/>
        <end position="40"/>
    </location>
</feature>
<dbReference type="CDD" id="cd17325">
    <property type="entry name" value="MFS_MdtG_SLC18_like"/>
    <property type="match status" value="1"/>
</dbReference>
<reference evidence="10 11" key="1">
    <citation type="submission" date="2024-02" db="EMBL/GenBank/DDBJ databases">
        <authorList>
            <person name="Chen Y."/>
            <person name="Shah S."/>
            <person name="Dougan E. K."/>
            <person name="Thang M."/>
            <person name="Chan C."/>
        </authorList>
    </citation>
    <scope>NUCLEOTIDE SEQUENCE [LARGE SCALE GENOMIC DNA]</scope>
</reference>
<organism evidence="10 11">
    <name type="scientific">Durusdinium trenchii</name>
    <dbReference type="NCBI Taxonomy" id="1381693"/>
    <lineage>
        <taxon>Eukaryota</taxon>
        <taxon>Sar</taxon>
        <taxon>Alveolata</taxon>
        <taxon>Dinophyceae</taxon>
        <taxon>Suessiales</taxon>
        <taxon>Symbiodiniaceae</taxon>
        <taxon>Durusdinium</taxon>
    </lineage>
</organism>
<evidence type="ECO:0000256" key="4">
    <source>
        <dbReference type="ARBA" id="ARBA00022692"/>
    </source>
</evidence>
<evidence type="ECO:0000256" key="5">
    <source>
        <dbReference type="ARBA" id="ARBA00022989"/>
    </source>
</evidence>
<feature type="transmembrane region" description="Helical" evidence="8">
    <location>
        <begin position="92"/>
        <end position="110"/>
    </location>
</feature>
<keyword evidence="3" id="KW-1003">Cell membrane</keyword>
<dbReference type="Pfam" id="PF07690">
    <property type="entry name" value="MFS_1"/>
    <property type="match status" value="1"/>
</dbReference>
<dbReference type="Proteomes" id="UP001642484">
    <property type="component" value="Unassembled WGS sequence"/>
</dbReference>
<dbReference type="InterPro" id="IPR001958">
    <property type="entry name" value="Tet-R_TetA/multi-R_MdtG-like"/>
</dbReference>
<evidence type="ECO:0000313" key="10">
    <source>
        <dbReference type="EMBL" id="CAK9003772.1"/>
    </source>
</evidence>
<comment type="subcellular location">
    <subcellularLocation>
        <location evidence="1">Cell membrane</location>
        <topology evidence="1">Multi-pass membrane protein</topology>
    </subcellularLocation>
</comment>
<proteinExistence type="predicted"/>
<evidence type="ECO:0000256" key="1">
    <source>
        <dbReference type="ARBA" id="ARBA00004651"/>
    </source>
</evidence>
<feature type="transmembrane region" description="Helical" evidence="8">
    <location>
        <begin position="233"/>
        <end position="257"/>
    </location>
</feature>
<gene>
    <name evidence="10" type="ORF">CCMP2556_LOCUS7412</name>
</gene>
<evidence type="ECO:0000313" key="11">
    <source>
        <dbReference type="Proteomes" id="UP001642484"/>
    </source>
</evidence>
<feature type="domain" description="Major facilitator superfamily (MFS) profile" evidence="9">
    <location>
        <begin position="26"/>
        <end position="411"/>
    </location>
</feature>
<feature type="region of interest" description="Disordered" evidence="7">
    <location>
        <begin position="482"/>
        <end position="502"/>
    </location>
</feature>
<accession>A0ABP0IP05</accession>
<dbReference type="SUPFAM" id="SSF103473">
    <property type="entry name" value="MFS general substrate transporter"/>
    <property type="match status" value="1"/>
</dbReference>
<dbReference type="InterPro" id="IPR050171">
    <property type="entry name" value="MFS_Transporters"/>
</dbReference>
<keyword evidence="4 8" id="KW-0812">Transmembrane</keyword>
<feature type="transmembrane region" description="Helical" evidence="8">
    <location>
        <begin position="149"/>
        <end position="168"/>
    </location>
</feature>
<dbReference type="InterPro" id="IPR036259">
    <property type="entry name" value="MFS_trans_sf"/>
</dbReference>
<dbReference type="InterPro" id="IPR011701">
    <property type="entry name" value="MFS"/>
</dbReference>
<evidence type="ECO:0000256" key="3">
    <source>
        <dbReference type="ARBA" id="ARBA00022475"/>
    </source>
</evidence>
<keyword evidence="2" id="KW-0813">Transport</keyword>
<feature type="transmembrane region" description="Helical" evidence="8">
    <location>
        <begin position="116"/>
        <end position="137"/>
    </location>
</feature>
<dbReference type="InterPro" id="IPR020846">
    <property type="entry name" value="MFS_dom"/>
</dbReference>
<evidence type="ECO:0000256" key="2">
    <source>
        <dbReference type="ARBA" id="ARBA00022448"/>
    </source>
</evidence>
<protein>
    <recommendedName>
        <fullName evidence="9">Major facilitator superfamily (MFS) profile domain-containing protein</fullName>
    </recommendedName>
</protein>
<dbReference type="PROSITE" id="PS50850">
    <property type="entry name" value="MFS"/>
    <property type="match status" value="1"/>
</dbReference>
<dbReference type="PANTHER" id="PTHR23517:SF13">
    <property type="entry name" value="MAJOR FACILITATOR SUPERFAMILY MFS_1"/>
    <property type="match status" value="1"/>
</dbReference>
<keyword evidence="6 8" id="KW-0472">Membrane</keyword>
<evidence type="ECO:0000256" key="7">
    <source>
        <dbReference type="SAM" id="MobiDB-lite"/>
    </source>
</evidence>
<dbReference type="PROSITE" id="PS00216">
    <property type="entry name" value="SUGAR_TRANSPORT_1"/>
    <property type="match status" value="1"/>
</dbReference>
<feature type="transmembrane region" description="Helical" evidence="8">
    <location>
        <begin position="269"/>
        <end position="288"/>
    </location>
</feature>
<feature type="transmembrane region" description="Helical" evidence="8">
    <location>
        <begin position="180"/>
        <end position="199"/>
    </location>
</feature>
<dbReference type="PANTHER" id="PTHR23517">
    <property type="entry name" value="RESISTANCE PROTEIN MDTM, PUTATIVE-RELATED-RELATED"/>
    <property type="match status" value="1"/>
</dbReference>